<evidence type="ECO:0000256" key="1">
    <source>
        <dbReference type="SAM" id="Phobius"/>
    </source>
</evidence>
<evidence type="ECO:0000313" key="2">
    <source>
        <dbReference type="EMBL" id="KAG2609337.1"/>
    </source>
</evidence>
<name>A0A8T0TGG9_PANVG</name>
<comment type="caution">
    <text evidence="2">The sequence shown here is derived from an EMBL/GenBank/DDBJ whole genome shotgun (WGS) entry which is preliminary data.</text>
</comment>
<keyword evidence="1" id="KW-0472">Membrane</keyword>
<accession>A0A8T0TGG9</accession>
<sequence>MGAVTLAAHVAWSIDSAGDLEAAPGTATTPARVRAVAMVAGMLSAASAALVMAAAFYLVQIKAGVLSCLPGGVRAVGFSVYASVGVILTLVYSGFGKVVLSAGAK</sequence>
<organism evidence="2 3">
    <name type="scientific">Panicum virgatum</name>
    <name type="common">Blackwell switchgrass</name>
    <dbReference type="NCBI Taxonomy" id="38727"/>
    <lineage>
        <taxon>Eukaryota</taxon>
        <taxon>Viridiplantae</taxon>
        <taxon>Streptophyta</taxon>
        <taxon>Embryophyta</taxon>
        <taxon>Tracheophyta</taxon>
        <taxon>Spermatophyta</taxon>
        <taxon>Magnoliopsida</taxon>
        <taxon>Liliopsida</taxon>
        <taxon>Poales</taxon>
        <taxon>Poaceae</taxon>
        <taxon>PACMAD clade</taxon>
        <taxon>Panicoideae</taxon>
        <taxon>Panicodae</taxon>
        <taxon>Paniceae</taxon>
        <taxon>Panicinae</taxon>
        <taxon>Panicum</taxon>
        <taxon>Panicum sect. Hiantes</taxon>
    </lineage>
</organism>
<gene>
    <name evidence="2" type="ORF">PVAP13_4KG326474</name>
</gene>
<dbReference type="Proteomes" id="UP000823388">
    <property type="component" value="Chromosome 4K"/>
</dbReference>
<keyword evidence="3" id="KW-1185">Reference proteome</keyword>
<protein>
    <submittedName>
        <fullName evidence="2">Uncharacterized protein</fullName>
    </submittedName>
</protein>
<keyword evidence="1" id="KW-1133">Transmembrane helix</keyword>
<feature type="transmembrane region" description="Helical" evidence="1">
    <location>
        <begin position="38"/>
        <end position="59"/>
    </location>
</feature>
<dbReference type="AlphaFoldDB" id="A0A8T0TGG9"/>
<keyword evidence="1" id="KW-0812">Transmembrane</keyword>
<dbReference type="EMBL" id="CM029043">
    <property type="protein sequence ID" value="KAG2609337.1"/>
    <property type="molecule type" value="Genomic_DNA"/>
</dbReference>
<feature type="transmembrane region" description="Helical" evidence="1">
    <location>
        <begin position="71"/>
        <end position="95"/>
    </location>
</feature>
<proteinExistence type="predicted"/>
<evidence type="ECO:0000313" key="3">
    <source>
        <dbReference type="Proteomes" id="UP000823388"/>
    </source>
</evidence>
<reference evidence="2" key="1">
    <citation type="submission" date="2020-05" db="EMBL/GenBank/DDBJ databases">
        <title>WGS assembly of Panicum virgatum.</title>
        <authorList>
            <person name="Lovell J.T."/>
            <person name="Jenkins J."/>
            <person name="Shu S."/>
            <person name="Juenger T.E."/>
            <person name="Schmutz J."/>
        </authorList>
    </citation>
    <scope>NUCLEOTIDE SEQUENCE</scope>
    <source>
        <strain evidence="2">AP13</strain>
    </source>
</reference>